<dbReference type="InterPro" id="IPR029058">
    <property type="entry name" value="AB_hydrolase_fold"/>
</dbReference>
<reference evidence="2 3" key="1">
    <citation type="submission" date="2024-07" db="EMBL/GenBank/DDBJ databases">
        <authorList>
            <person name="Thanompreechachai J."/>
            <person name="Duangmal K."/>
        </authorList>
    </citation>
    <scope>NUCLEOTIDE SEQUENCE [LARGE SCALE GENOMIC DNA]</scope>
    <source>
        <strain evidence="2 3">TBRC 1896</strain>
    </source>
</reference>
<dbReference type="Gene3D" id="3.40.50.1820">
    <property type="entry name" value="alpha/beta hydrolase"/>
    <property type="match status" value="2"/>
</dbReference>
<dbReference type="Proteomes" id="UP001566476">
    <property type="component" value="Unassembled WGS sequence"/>
</dbReference>
<dbReference type="EMBL" id="JBGGTQ010000003">
    <property type="protein sequence ID" value="MEZ0492018.1"/>
    <property type="molecule type" value="Genomic_DNA"/>
</dbReference>
<keyword evidence="3" id="KW-1185">Reference proteome</keyword>
<dbReference type="Pfam" id="PF00561">
    <property type="entry name" value="Abhydrolase_1"/>
    <property type="match status" value="1"/>
</dbReference>
<dbReference type="GO" id="GO:0016787">
    <property type="term" value="F:hydrolase activity"/>
    <property type="evidence" value="ECO:0007669"/>
    <property type="project" value="UniProtKB-KW"/>
</dbReference>
<evidence type="ECO:0000313" key="3">
    <source>
        <dbReference type="Proteomes" id="UP001566476"/>
    </source>
</evidence>
<protein>
    <submittedName>
        <fullName evidence="2">Alpha/beta fold hydrolase</fullName>
    </submittedName>
</protein>
<dbReference type="PANTHER" id="PTHR43194">
    <property type="entry name" value="HYDROLASE ALPHA/BETA FOLD FAMILY"/>
    <property type="match status" value="1"/>
</dbReference>
<dbReference type="RefSeq" id="WP_370718069.1">
    <property type="nucleotide sequence ID" value="NZ_JBGGTQ010000003.1"/>
</dbReference>
<dbReference type="InterPro" id="IPR000073">
    <property type="entry name" value="AB_hydrolase_1"/>
</dbReference>
<feature type="domain" description="AB hydrolase-1" evidence="1">
    <location>
        <begin position="26"/>
        <end position="182"/>
    </location>
</feature>
<dbReference type="SUPFAM" id="SSF53474">
    <property type="entry name" value="alpha/beta-Hydrolases"/>
    <property type="match status" value="2"/>
</dbReference>
<organism evidence="2 3">
    <name type="scientific">Kineococcus mangrovi</name>
    <dbReference type="NCBI Taxonomy" id="1660183"/>
    <lineage>
        <taxon>Bacteria</taxon>
        <taxon>Bacillati</taxon>
        <taxon>Actinomycetota</taxon>
        <taxon>Actinomycetes</taxon>
        <taxon>Kineosporiales</taxon>
        <taxon>Kineosporiaceae</taxon>
        <taxon>Kineococcus</taxon>
    </lineage>
</organism>
<accession>A0ABV4I015</accession>
<name>A0ABV4I015_9ACTN</name>
<gene>
    <name evidence="2" type="ORF">AB2L28_07185</name>
</gene>
<sequence length="661" mass="68793">MTTGAARLARHDGSIRWVSVPGAGHPVAYLHGLGCSSLASWAGTAARLGRPGVLVDLVGHGRSDRPASFDHSLPEHADAVAVALTASGRAPVDLIAHSLGGSVAVVLADRHPHLLRSLVLVEPGLDPVAVGPDHVAATDEAELAHGGWERLLAREDPERRAEVRTTDPLAFVRGARTVCDALGGSLNDLLSRTRTPTLLIAGHRTYAQWDVLQENGIRCERIAGGGHFVMLEQPARFHRLVEDFTARAHPAPPSPPSTSGRLGAFDGLHDVVARSWPLFGADAPDPETVRGRLRAALGVPLRPTVAEAGLVVHERWTRDGLDGAEVSWEAGFGPRVRGRVLRPAGQAGPLPGALFLHCHGGVKSVGLDKLADGADGRPAHPRVAGIRDGLYGGVASAEDLARRGVHVLVHDGFGWGSRRTPLSALPARSEAQAGHELAVRTARGERLDEAAVYDLHAGPAEDAVAKALGVLGTSWAGMLAREDLLALDLLTADPGVAPGGVGVLGLSGGGARAAITAALAQDEPHLAGAVGAVVVAAMVSTLREALPEHLHCHTWALMTPGLGRVADWPQVVAASAPTPLLVQFAAQDALFPAAGMNRARGVLADAYADAGAPDRFLGTVHDVPHSFGRTQQGEAFDWLARHLPAGRPTDQPDAPPLGGHP</sequence>
<comment type="caution">
    <text evidence="2">The sequence shown here is derived from an EMBL/GenBank/DDBJ whole genome shotgun (WGS) entry which is preliminary data.</text>
</comment>
<dbReference type="PANTHER" id="PTHR43194:SF5">
    <property type="entry name" value="PIMELOYL-[ACYL-CARRIER PROTEIN] METHYL ESTER ESTERASE"/>
    <property type="match status" value="1"/>
</dbReference>
<dbReference type="InterPro" id="IPR050228">
    <property type="entry name" value="Carboxylesterase_BioH"/>
</dbReference>
<evidence type="ECO:0000259" key="1">
    <source>
        <dbReference type="Pfam" id="PF00561"/>
    </source>
</evidence>
<keyword evidence="2" id="KW-0378">Hydrolase</keyword>
<evidence type="ECO:0000313" key="2">
    <source>
        <dbReference type="EMBL" id="MEZ0492018.1"/>
    </source>
</evidence>
<proteinExistence type="predicted"/>